<keyword evidence="2" id="KW-1185">Reference proteome</keyword>
<dbReference type="Proteomes" id="UP001519460">
    <property type="component" value="Unassembled WGS sequence"/>
</dbReference>
<comment type="caution">
    <text evidence="1">The sequence shown here is derived from an EMBL/GenBank/DDBJ whole genome shotgun (WGS) entry which is preliminary data.</text>
</comment>
<evidence type="ECO:0000313" key="1">
    <source>
        <dbReference type="EMBL" id="KAK7502484.1"/>
    </source>
</evidence>
<organism evidence="1 2">
    <name type="scientific">Batillaria attramentaria</name>
    <dbReference type="NCBI Taxonomy" id="370345"/>
    <lineage>
        <taxon>Eukaryota</taxon>
        <taxon>Metazoa</taxon>
        <taxon>Spiralia</taxon>
        <taxon>Lophotrochozoa</taxon>
        <taxon>Mollusca</taxon>
        <taxon>Gastropoda</taxon>
        <taxon>Caenogastropoda</taxon>
        <taxon>Sorbeoconcha</taxon>
        <taxon>Cerithioidea</taxon>
        <taxon>Batillariidae</taxon>
        <taxon>Batillaria</taxon>
    </lineage>
</organism>
<sequence length="101" mass="11190">MGRRSYTTVPWSLQLWTADTPVYRPAFVHHGPLVPTVVDGRYACVWAGVRTPRSPGPYSCGRPIRLCMGRRSYTTVPWSLQLWTADTPVTGRVTDVSGTPG</sequence>
<name>A0ABD0LSF3_9CAEN</name>
<proteinExistence type="predicted"/>
<gene>
    <name evidence="1" type="ORF">BaRGS_00006437</name>
</gene>
<dbReference type="EMBL" id="JACVVK020000026">
    <property type="protein sequence ID" value="KAK7502484.1"/>
    <property type="molecule type" value="Genomic_DNA"/>
</dbReference>
<dbReference type="AlphaFoldDB" id="A0ABD0LSF3"/>
<evidence type="ECO:0000313" key="2">
    <source>
        <dbReference type="Proteomes" id="UP001519460"/>
    </source>
</evidence>
<protein>
    <submittedName>
        <fullName evidence="1">Uncharacterized protein</fullName>
    </submittedName>
</protein>
<accession>A0ABD0LSF3</accession>
<reference evidence="1 2" key="1">
    <citation type="journal article" date="2023" name="Sci. Data">
        <title>Genome assembly of the Korean intertidal mud-creeper Batillaria attramentaria.</title>
        <authorList>
            <person name="Patra A.K."/>
            <person name="Ho P.T."/>
            <person name="Jun S."/>
            <person name="Lee S.J."/>
            <person name="Kim Y."/>
            <person name="Won Y.J."/>
        </authorList>
    </citation>
    <scope>NUCLEOTIDE SEQUENCE [LARGE SCALE GENOMIC DNA]</scope>
    <source>
        <strain evidence="1">Wonlab-2016</strain>
    </source>
</reference>